<feature type="transmembrane region" description="Helical" evidence="2">
    <location>
        <begin position="104"/>
        <end position="135"/>
    </location>
</feature>
<name>A0A5C5BEJ0_9MICO</name>
<accession>A0A5C5BEJ0</accession>
<dbReference type="RefSeq" id="WP_108719049.1">
    <property type="nucleotide sequence ID" value="NZ_VENP01000019.1"/>
</dbReference>
<evidence type="ECO:0000256" key="2">
    <source>
        <dbReference type="SAM" id="Phobius"/>
    </source>
</evidence>
<feature type="transmembrane region" description="Helical" evidence="2">
    <location>
        <begin position="37"/>
        <end position="57"/>
    </location>
</feature>
<comment type="caution">
    <text evidence="3">The sequence shown here is derived from an EMBL/GenBank/DDBJ whole genome shotgun (WGS) entry which is preliminary data.</text>
</comment>
<reference evidence="3 4" key="1">
    <citation type="submission" date="2019-06" db="EMBL/GenBank/DDBJ databases">
        <title>Draft genome sequence of Miniimonas arenae KCTC 19750T isolated from sea sand.</title>
        <authorList>
            <person name="Park S.-J."/>
        </authorList>
    </citation>
    <scope>NUCLEOTIDE SEQUENCE [LARGE SCALE GENOMIC DNA]</scope>
    <source>
        <strain evidence="3 4">KCTC 19750</strain>
    </source>
</reference>
<evidence type="ECO:0000256" key="1">
    <source>
        <dbReference type="SAM" id="MobiDB-lite"/>
    </source>
</evidence>
<feature type="transmembrane region" description="Helical" evidence="2">
    <location>
        <begin position="141"/>
        <end position="169"/>
    </location>
</feature>
<feature type="transmembrane region" description="Helical" evidence="2">
    <location>
        <begin position="69"/>
        <end position="92"/>
    </location>
</feature>
<dbReference type="Proteomes" id="UP000313849">
    <property type="component" value="Unassembled WGS sequence"/>
</dbReference>
<gene>
    <name evidence="3" type="ORF">FH969_06895</name>
</gene>
<protein>
    <submittedName>
        <fullName evidence="3">Uncharacterized protein</fullName>
    </submittedName>
</protein>
<proteinExistence type="predicted"/>
<keyword evidence="2" id="KW-0472">Membrane</keyword>
<keyword evidence="4" id="KW-1185">Reference proteome</keyword>
<evidence type="ECO:0000313" key="3">
    <source>
        <dbReference type="EMBL" id="TNU74925.1"/>
    </source>
</evidence>
<keyword evidence="2" id="KW-1133">Transmembrane helix</keyword>
<feature type="compositionally biased region" description="Low complexity" evidence="1">
    <location>
        <begin position="1"/>
        <end position="20"/>
    </location>
</feature>
<dbReference type="EMBL" id="VENP01000019">
    <property type="protein sequence ID" value="TNU74925.1"/>
    <property type="molecule type" value="Genomic_DNA"/>
</dbReference>
<sequence length="179" mass="17999">MTTPDRPGPTRLPGLPGAPTSPAVPPRAAWSAALGPVLVGILATGATWFVVAVLISAVRREADLDVPSWTGAVVGLVPAAAVFVLLTTFLLTRRGLSARVSDRGFAVLAVALGLVGAVVAGGVVWGAVLLIALALEQVAQGAIYLAILAAIPAAVAAVAGFAVTILLAYRRRARGEVVA</sequence>
<organism evidence="3 4">
    <name type="scientific">Miniimonas arenae</name>
    <dbReference type="NCBI Taxonomy" id="676201"/>
    <lineage>
        <taxon>Bacteria</taxon>
        <taxon>Bacillati</taxon>
        <taxon>Actinomycetota</taxon>
        <taxon>Actinomycetes</taxon>
        <taxon>Micrococcales</taxon>
        <taxon>Beutenbergiaceae</taxon>
        <taxon>Miniimonas</taxon>
    </lineage>
</organism>
<keyword evidence="2" id="KW-0812">Transmembrane</keyword>
<feature type="region of interest" description="Disordered" evidence="1">
    <location>
        <begin position="1"/>
        <end position="23"/>
    </location>
</feature>
<dbReference type="AlphaFoldDB" id="A0A5C5BEJ0"/>
<evidence type="ECO:0000313" key="4">
    <source>
        <dbReference type="Proteomes" id="UP000313849"/>
    </source>
</evidence>